<dbReference type="GO" id="GO:0005524">
    <property type="term" value="F:ATP binding"/>
    <property type="evidence" value="ECO:0007669"/>
    <property type="project" value="UniProtKB-UniRule"/>
</dbReference>
<keyword evidence="2" id="KW-0728">SH3 domain</keyword>
<dbReference type="GO" id="GO:0004715">
    <property type="term" value="F:non-membrane spanning protein tyrosine kinase activity"/>
    <property type="evidence" value="ECO:0007669"/>
    <property type="project" value="UniProtKB-EC"/>
</dbReference>
<evidence type="ECO:0000259" key="16">
    <source>
        <dbReference type="PROSITE" id="PS50011"/>
    </source>
</evidence>
<keyword evidence="11" id="KW-0727">SH2 domain</keyword>
<reference evidence="17 18" key="1">
    <citation type="journal article" date="2021" name="Cell">
        <title>Tracing the genetic footprints of vertebrate landing in non-teleost ray-finned fishes.</title>
        <authorList>
            <person name="Bi X."/>
            <person name="Wang K."/>
            <person name="Yang L."/>
            <person name="Pan H."/>
            <person name="Jiang H."/>
            <person name="Wei Q."/>
            <person name="Fang M."/>
            <person name="Yu H."/>
            <person name="Zhu C."/>
            <person name="Cai Y."/>
            <person name="He Y."/>
            <person name="Gan X."/>
            <person name="Zeng H."/>
            <person name="Yu D."/>
            <person name="Zhu Y."/>
            <person name="Jiang H."/>
            <person name="Qiu Q."/>
            <person name="Yang H."/>
            <person name="Zhang Y.E."/>
            <person name="Wang W."/>
            <person name="Zhu M."/>
            <person name="He S."/>
            <person name="Zhang G."/>
        </authorList>
    </citation>
    <scope>NUCLEOTIDE SEQUENCE [LARGE SCALE GENOMIC DNA]</scope>
    <source>
        <strain evidence="17">Bchr_013</strain>
    </source>
</reference>
<dbReference type="InterPro" id="IPR011009">
    <property type="entry name" value="Kinase-like_dom_sf"/>
</dbReference>
<comment type="catalytic activity">
    <reaction evidence="13">
        <text>L-tyrosyl-[protein] + ATP = O-phospho-L-tyrosyl-[protein] + ADP + H(+)</text>
        <dbReference type="Rhea" id="RHEA:10596"/>
        <dbReference type="Rhea" id="RHEA-COMP:10136"/>
        <dbReference type="Rhea" id="RHEA-COMP:20101"/>
        <dbReference type="ChEBI" id="CHEBI:15378"/>
        <dbReference type="ChEBI" id="CHEBI:30616"/>
        <dbReference type="ChEBI" id="CHEBI:46858"/>
        <dbReference type="ChEBI" id="CHEBI:61978"/>
        <dbReference type="ChEBI" id="CHEBI:456216"/>
        <dbReference type="EC" id="2.7.10.2"/>
    </reaction>
</comment>
<dbReference type="SMART" id="SM00252">
    <property type="entry name" value="SH2"/>
    <property type="match status" value="1"/>
</dbReference>
<comment type="similarity">
    <text evidence="13">Belongs to the protein kinase superfamily. Tyr protein kinase family.</text>
</comment>
<dbReference type="InterPro" id="IPR000719">
    <property type="entry name" value="Prot_kinase_dom"/>
</dbReference>
<dbReference type="FunFam" id="3.30.200.20:FF:000036">
    <property type="entry name" value="Tyrosine-protein kinase"/>
    <property type="match status" value="1"/>
</dbReference>
<dbReference type="PANTHER" id="PTHR24418">
    <property type="entry name" value="TYROSINE-PROTEIN KINASE"/>
    <property type="match status" value="1"/>
</dbReference>
<dbReference type="GO" id="GO:0016020">
    <property type="term" value="C:membrane"/>
    <property type="evidence" value="ECO:0007669"/>
    <property type="project" value="UniProtKB-SubCell"/>
</dbReference>
<gene>
    <name evidence="17" type="primary">Blk</name>
    <name evidence="17" type="ORF">GTO96_0015789</name>
</gene>
<evidence type="ECO:0000256" key="12">
    <source>
        <dbReference type="PROSITE-ProRule" id="PRU10141"/>
    </source>
</evidence>
<dbReference type="PROSITE" id="PS50001">
    <property type="entry name" value="SH2"/>
    <property type="match status" value="1"/>
</dbReference>
<dbReference type="PROSITE" id="PS00107">
    <property type="entry name" value="PROTEIN_KINASE_ATP"/>
    <property type="match status" value="1"/>
</dbReference>
<feature type="non-terminal residue" evidence="17">
    <location>
        <position position="413"/>
    </location>
</feature>
<keyword evidence="3" id="KW-0597">Phosphoprotein</keyword>
<evidence type="ECO:0000256" key="8">
    <source>
        <dbReference type="ARBA" id="ARBA00022840"/>
    </source>
</evidence>
<dbReference type="InterPro" id="IPR017441">
    <property type="entry name" value="Protein_kinase_ATP_BS"/>
</dbReference>
<keyword evidence="14" id="KW-0812">Transmembrane</keyword>
<dbReference type="SMART" id="SM00219">
    <property type="entry name" value="TyrKc"/>
    <property type="match status" value="1"/>
</dbReference>
<dbReference type="EC" id="2.7.10.2" evidence="13"/>
<protein>
    <recommendedName>
        <fullName evidence="13">Tyrosine-protein kinase</fullName>
        <ecNumber evidence="13">2.7.10.2</ecNumber>
    </recommendedName>
</protein>
<comment type="caution">
    <text evidence="17">The sequence shown here is derived from an EMBL/GenBank/DDBJ whole genome shotgun (WGS) entry which is preliminary data.</text>
</comment>
<dbReference type="InterPro" id="IPR000980">
    <property type="entry name" value="SH2"/>
</dbReference>
<dbReference type="SUPFAM" id="SSF55550">
    <property type="entry name" value="SH2 domain"/>
    <property type="match status" value="1"/>
</dbReference>
<feature type="non-terminal residue" evidence="17">
    <location>
        <position position="1"/>
    </location>
</feature>
<name>A0A8X7XEI6_POLSE</name>
<keyword evidence="5" id="KW-0519">Myristate</keyword>
<dbReference type="PROSITE" id="PS51257">
    <property type="entry name" value="PROKAR_LIPOPROTEIN"/>
    <property type="match status" value="1"/>
</dbReference>
<proteinExistence type="inferred from homology"/>
<keyword evidence="14" id="KW-1133">Transmembrane helix</keyword>
<evidence type="ECO:0000259" key="15">
    <source>
        <dbReference type="PROSITE" id="PS50001"/>
    </source>
</evidence>
<dbReference type="InterPro" id="IPR001245">
    <property type="entry name" value="Ser-Thr/Tyr_kinase_cat_dom"/>
</dbReference>
<keyword evidence="4 13" id="KW-0808">Transferase</keyword>
<sequence>MVQVFRVQVLPFLLYGCETWTLSSDLRRRLHFFGTVSLRKILGHRWFDFVLLMKSQMRHMTCIVRERQLRHYGHVAGFPEGDWAHMILIVGDPSGWTRPRGHPCNTWLRQIEGHFQRVELDHVHAWGAWLDIRDSRHSELLFYLKFVSMTSGAAAAAFLVTYFQSRKFETYRYLSRTFRWFFRSLSRKDTERLLLAPGNKLGAFLIRESETSKGAFSLSVRDAVPPQGDIIKHYKIRCLDSGGYYISPKITFPTLQALVNHYSQKADGLCQRLTMPCKSATPQRPWGQDEWEIPRETLKMVKKLGAGQFGEVWMGLYKNRQKVAIKTLKEGNMAPEAFLAEANIMKTLQHNKLVRLYAVVTKEPILIVTEFMSNDMLQVPLDELPPALPGVAGFQGFRIQNPPPGGGHLPLWD</sequence>
<dbReference type="InterPro" id="IPR050198">
    <property type="entry name" value="Non-receptor_tyrosine_kinases"/>
</dbReference>
<dbReference type="PRINTS" id="PR00401">
    <property type="entry name" value="SH2DOMAIN"/>
</dbReference>
<organism evidence="17 18">
    <name type="scientific">Polypterus senegalus</name>
    <name type="common">Senegal bichir</name>
    <dbReference type="NCBI Taxonomy" id="55291"/>
    <lineage>
        <taxon>Eukaryota</taxon>
        <taxon>Metazoa</taxon>
        <taxon>Chordata</taxon>
        <taxon>Craniata</taxon>
        <taxon>Vertebrata</taxon>
        <taxon>Euteleostomi</taxon>
        <taxon>Actinopterygii</taxon>
        <taxon>Polypteriformes</taxon>
        <taxon>Polypteridae</taxon>
        <taxon>Polypterus</taxon>
    </lineage>
</organism>
<evidence type="ECO:0000313" key="17">
    <source>
        <dbReference type="EMBL" id="KAG2467600.1"/>
    </source>
</evidence>
<keyword evidence="8 12" id="KW-0067">ATP-binding</keyword>
<evidence type="ECO:0000256" key="11">
    <source>
        <dbReference type="PROSITE-ProRule" id="PRU00191"/>
    </source>
</evidence>
<dbReference type="Proteomes" id="UP000886611">
    <property type="component" value="Unassembled WGS sequence"/>
</dbReference>
<feature type="domain" description="SH2" evidence="15">
    <location>
        <begin position="180"/>
        <end position="277"/>
    </location>
</feature>
<keyword evidence="18" id="KW-1185">Reference proteome</keyword>
<dbReference type="InterPro" id="IPR020635">
    <property type="entry name" value="Tyr_kinase_cat_dom"/>
</dbReference>
<feature type="binding site" evidence="12">
    <location>
        <position position="326"/>
    </location>
    <ligand>
        <name>ATP</name>
        <dbReference type="ChEBI" id="CHEBI:30616"/>
    </ligand>
</feature>
<keyword evidence="9 13" id="KW-0829">Tyrosine-protein kinase</keyword>
<keyword evidence="10" id="KW-0449">Lipoprotein</keyword>
<evidence type="ECO:0000256" key="2">
    <source>
        <dbReference type="ARBA" id="ARBA00022443"/>
    </source>
</evidence>
<evidence type="ECO:0000256" key="10">
    <source>
        <dbReference type="ARBA" id="ARBA00023288"/>
    </source>
</evidence>
<dbReference type="Pfam" id="PF07714">
    <property type="entry name" value="PK_Tyr_Ser-Thr"/>
    <property type="match status" value="1"/>
</dbReference>
<evidence type="ECO:0000256" key="1">
    <source>
        <dbReference type="ARBA" id="ARBA00004635"/>
    </source>
</evidence>
<evidence type="ECO:0000256" key="7">
    <source>
        <dbReference type="ARBA" id="ARBA00022777"/>
    </source>
</evidence>
<comment type="subcellular location">
    <subcellularLocation>
        <location evidence="1">Membrane</location>
        <topology evidence="1">Lipid-anchor</topology>
    </subcellularLocation>
</comment>
<dbReference type="PROSITE" id="PS50011">
    <property type="entry name" value="PROTEIN_KINASE_DOM"/>
    <property type="match status" value="1"/>
</dbReference>
<dbReference type="FunFam" id="3.30.505.10:FF:000001">
    <property type="entry name" value="Tyrosine-protein kinase"/>
    <property type="match status" value="1"/>
</dbReference>
<accession>A0A8X7XEI6</accession>
<evidence type="ECO:0000256" key="13">
    <source>
        <dbReference type="RuleBase" id="RU362096"/>
    </source>
</evidence>
<dbReference type="InterPro" id="IPR036860">
    <property type="entry name" value="SH2_dom_sf"/>
</dbReference>
<keyword evidence="14" id="KW-0472">Membrane</keyword>
<evidence type="ECO:0000256" key="5">
    <source>
        <dbReference type="ARBA" id="ARBA00022707"/>
    </source>
</evidence>
<dbReference type="Gene3D" id="3.30.505.10">
    <property type="entry name" value="SH2 domain"/>
    <property type="match status" value="1"/>
</dbReference>
<evidence type="ECO:0000256" key="6">
    <source>
        <dbReference type="ARBA" id="ARBA00022741"/>
    </source>
</evidence>
<feature type="domain" description="Protein kinase" evidence="16">
    <location>
        <begin position="298"/>
        <end position="413"/>
    </location>
</feature>
<evidence type="ECO:0000313" key="18">
    <source>
        <dbReference type="Proteomes" id="UP000886611"/>
    </source>
</evidence>
<dbReference type="Pfam" id="PF00017">
    <property type="entry name" value="SH2"/>
    <property type="match status" value="1"/>
</dbReference>
<evidence type="ECO:0000256" key="4">
    <source>
        <dbReference type="ARBA" id="ARBA00022679"/>
    </source>
</evidence>
<dbReference type="Gene3D" id="3.30.200.20">
    <property type="entry name" value="Phosphorylase Kinase, domain 1"/>
    <property type="match status" value="1"/>
</dbReference>
<feature type="transmembrane region" description="Helical" evidence="14">
    <location>
        <begin position="140"/>
        <end position="163"/>
    </location>
</feature>
<evidence type="ECO:0000256" key="3">
    <source>
        <dbReference type="ARBA" id="ARBA00022553"/>
    </source>
</evidence>
<dbReference type="EMBL" id="JAATIS010000485">
    <property type="protein sequence ID" value="KAG2467600.1"/>
    <property type="molecule type" value="Genomic_DNA"/>
</dbReference>
<keyword evidence="7 13" id="KW-0418">Kinase</keyword>
<evidence type="ECO:0000256" key="14">
    <source>
        <dbReference type="SAM" id="Phobius"/>
    </source>
</evidence>
<keyword evidence="6 12" id="KW-0547">Nucleotide-binding</keyword>
<dbReference type="AlphaFoldDB" id="A0A8X7XEI6"/>
<dbReference type="SUPFAM" id="SSF56112">
    <property type="entry name" value="Protein kinase-like (PK-like)"/>
    <property type="match status" value="1"/>
</dbReference>
<evidence type="ECO:0000256" key="9">
    <source>
        <dbReference type="ARBA" id="ARBA00023137"/>
    </source>
</evidence>